<accession>A0A8X6W5J1</accession>
<evidence type="ECO:0000313" key="1">
    <source>
        <dbReference type="EMBL" id="GFY28633.1"/>
    </source>
</evidence>
<proteinExistence type="predicted"/>
<organism evidence="1 2">
    <name type="scientific">Trichonephila clavipes</name>
    <name type="common">Golden silk orbweaver</name>
    <name type="synonym">Nephila clavipes</name>
    <dbReference type="NCBI Taxonomy" id="2585209"/>
    <lineage>
        <taxon>Eukaryota</taxon>
        <taxon>Metazoa</taxon>
        <taxon>Ecdysozoa</taxon>
        <taxon>Arthropoda</taxon>
        <taxon>Chelicerata</taxon>
        <taxon>Arachnida</taxon>
        <taxon>Araneae</taxon>
        <taxon>Araneomorphae</taxon>
        <taxon>Entelegynae</taxon>
        <taxon>Araneoidea</taxon>
        <taxon>Nephilidae</taxon>
        <taxon>Trichonephila</taxon>
    </lineage>
</organism>
<gene>
    <name evidence="1" type="ORF">TNCV_3440001</name>
</gene>
<comment type="caution">
    <text evidence="1">The sequence shown here is derived from an EMBL/GenBank/DDBJ whole genome shotgun (WGS) entry which is preliminary data.</text>
</comment>
<dbReference type="EMBL" id="BMAU01021386">
    <property type="protein sequence ID" value="GFY28633.1"/>
    <property type="molecule type" value="Genomic_DNA"/>
</dbReference>
<dbReference type="AlphaFoldDB" id="A0A8X6W5J1"/>
<sequence>MVTSNGRCPMIETLHEPKLNQFLEDNEEAEIWLQKDGATHTAHTSWRSVGILRVVSSASSLFARRHIRPHPREVT</sequence>
<protein>
    <submittedName>
        <fullName evidence="1">Uncharacterized protein</fullName>
    </submittedName>
</protein>
<evidence type="ECO:0000313" key="2">
    <source>
        <dbReference type="Proteomes" id="UP000887159"/>
    </source>
</evidence>
<name>A0A8X6W5J1_TRICX</name>
<reference evidence="1" key="1">
    <citation type="submission" date="2020-08" db="EMBL/GenBank/DDBJ databases">
        <title>Multicomponent nature underlies the extraordinary mechanical properties of spider dragline silk.</title>
        <authorList>
            <person name="Kono N."/>
            <person name="Nakamura H."/>
            <person name="Mori M."/>
            <person name="Yoshida Y."/>
            <person name="Ohtoshi R."/>
            <person name="Malay A.D."/>
            <person name="Moran D.A.P."/>
            <person name="Tomita M."/>
            <person name="Numata K."/>
            <person name="Arakawa K."/>
        </authorList>
    </citation>
    <scope>NUCLEOTIDE SEQUENCE</scope>
</reference>
<dbReference type="Proteomes" id="UP000887159">
    <property type="component" value="Unassembled WGS sequence"/>
</dbReference>
<keyword evidence="2" id="KW-1185">Reference proteome</keyword>